<keyword evidence="1" id="KW-0175">Coiled coil</keyword>
<evidence type="ECO:0000256" key="2">
    <source>
        <dbReference type="SAM" id="Phobius"/>
    </source>
</evidence>
<reference evidence="3 4" key="1">
    <citation type="submission" date="2016-11" db="EMBL/GenBank/DDBJ databases">
        <authorList>
            <person name="Jaros S."/>
            <person name="Januszkiewicz K."/>
            <person name="Wedrychowicz H."/>
        </authorList>
    </citation>
    <scope>NUCLEOTIDE SEQUENCE [LARGE SCALE GENOMIC DNA]</scope>
    <source>
        <strain evidence="3 4">DSM 21986</strain>
    </source>
</reference>
<keyword evidence="2" id="KW-1133">Transmembrane helix</keyword>
<keyword evidence="2" id="KW-0812">Transmembrane</keyword>
<organism evidence="3 4">
    <name type="scientific">Fodinibius roseus</name>
    <dbReference type="NCBI Taxonomy" id="1194090"/>
    <lineage>
        <taxon>Bacteria</taxon>
        <taxon>Pseudomonadati</taxon>
        <taxon>Balneolota</taxon>
        <taxon>Balneolia</taxon>
        <taxon>Balneolales</taxon>
        <taxon>Balneolaceae</taxon>
        <taxon>Fodinibius</taxon>
    </lineage>
</organism>
<sequence>MWFENIWNTPLLWWLLLVVFGAGLIILVLIRRQKKVDPVKEHLDRICRCYARGELSRDDFEELKKDLQEYEKKIKSKKKRTPTHQLKTLEKR</sequence>
<name>A0A1M5JC13_9BACT</name>
<feature type="coiled-coil region" evidence="1">
    <location>
        <begin position="53"/>
        <end position="80"/>
    </location>
</feature>
<dbReference type="OrthoDB" id="1525174at2"/>
<feature type="transmembrane region" description="Helical" evidence="2">
    <location>
        <begin position="12"/>
        <end position="30"/>
    </location>
</feature>
<dbReference type="AlphaFoldDB" id="A0A1M5JC13"/>
<protein>
    <recommendedName>
        <fullName evidence="5">Short C-terminal domain-containing protein</fullName>
    </recommendedName>
</protein>
<keyword evidence="2" id="KW-0472">Membrane</keyword>
<evidence type="ECO:0000256" key="1">
    <source>
        <dbReference type="SAM" id="Coils"/>
    </source>
</evidence>
<dbReference type="STRING" id="1194090.SAMN05443144_12645"/>
<dbReference type="RefSeq" id="WP_073067780.1">
    <property type="nucleotide sequence ID" value="NZ_FQUS01000026.1"/>
</dbReference>
<keyword evidence="4" id="KW-1185">Reference proteome</keyword>
<dbReference type="Proteomes" id="UP000184041">
    <property type="component" value="Unassembled WGS sequence"/>
</dbReference>
<evidence type="ECO:0000313" key="3">
    <source>
        <dbReference type="EMBL" id="SHG38051.1"/>
    </source>
</evidence>
<dbReference type="EMBL" id="FQUS01000026">
    <property type="protein sequence ID" value="SHG38051.1"/>
    <property type="molecule type" value="Genomic_DNA"/>
</dbReference>
<accession>A0A1M5JC13</accession>
<evidence type="ECO:0008006" key="5">
    <source>
        <dbReference type="Google" id="ProtNLM"/>
    </source>
</evidence>
<evidence type="ECO:0000313" key="4">
    <source>
        <dbReference type="Proteomes" id="UP000184041"/>
    </source>
</evidence>
<gene>
    <name evidence="3" type="ORF">SAMN05443144_12645</name>
</gene>
<proteinExistence type="predicted"/>